<dbReference type="STRING" id="626522.GCWU000325_00511"/>
<feature type="transmembrane region" description="Helical" evidence="1">
    <location>
        <begin position="19"/>
        <end position="37"/>
    </location>
</feature>
<evidence type="ECO:0000256" key="1">
    <source>
        <dbReference type="SAM" id="Phobius"/>
    </source>
</evidence>
<keyword evidence="1" id="KW-1133">Transmembrane helix</keyword>
<name>C9LE86_9BACT</name>
<keyword evidence="1" id="KW-0472">Membrane</keyword>
<proteinExistence type="predicted"/>
<sequence length="41" mass="4913">MQPALRIIRYGLGVRRFPLLWLVLLLRAFYPTGFVLLKRVR</sequence>
<keyword evidence="1" id="KW-0812">Transmembrane</keyword>
<organism evidence="2 3">
    <name type="scientific">Alloprevotella tannerae ATCC 51259</name>
    <dbReference type="NCBI Taxonomy" id="626522"/>
    <lineage>
        <taxon>Bacteria</taxon>
        <taxon>Pseudomonadati</taxon>
        <taxon>Bacteroidota</taxon>
        <taxon>Bacteroidia</taxon>
        <taxon>Bacteroidales</taxon>
        <taxon>Prevotellaceae</taxon>
        <taxon>Alloprevotella</taxon>
    </lineage>
</organism>
<protein>
    <submittedName>
        <fullName evidence="2">Uncharacterized protein</fullName>
    </submittedName>
</protein>
<dbReference type="HOGENOM" id="CLU_3274748_0_0_10"/>
<reference evidence="2" key="1">
    <citation type="submission" date="2009-09" db="EMBL/GenBank/DDBJ databases">
        <authorList>
            <person name="Weinstock G."/>
            <person name="Sodergren E."/>
            <person name="Clifton S."/>
            <person name="Fulton L."/>
            <person name="Fulton B."/>
            <person name="Courtney L."/>
            <person name="Fronick C."/>
            <person name="Harrison M."/>
            <person name="Strong C."/>
            <person name="Farmer C."/>
            <person name="Delahaunty K."/>
            <person name="Markovic C."/>
            <person name="Hall O."/>
            <person name="Minx P."/>
            <person name="Tomlinson C."/>
            <person name="Mitreva M."/>
            <person name="Nelson J."/>
            <person name="Hou S."/>
            <person name="Wollam A."/>
            <person name="Pepin K.H."/>
            <person name="Johnson M."/>
            <person name="Bhonagiri V."/>
            <person name="Nash W.E."/>
            <person name="Warren W."/>
            <person name="Chinwalla A."/>
            <person name="Mardis E.R."/>
            <person name="Wilson R.K."/>
        </authorList>
    </citation>
    <scope>NUCLEOTIDE SEQUENCE [LARGE SCALE GENOMIC DNA]</scope>
    <source>
        <strain evidence="2">ATCC 51259</strain>
    </source>
</reference>
<accession>C9LE86</accession>
<keyword evidence="3" id="KW-1185">Reference proteome</keyword>
<dbReference type="Proteomes" id="UP000003460">
    <property type="component" value="Unassembled WGS sequence"/>
</dbReference>
<dbReference type="AlphaFoldDB" id="C9LE86"/>
<evidence type="ECO:0000313" key="3">
    <source>
        <dbReference type="Proteomes" id="UP000003460"/>
    </source>
</evidence>
<comment type="caution">
    <text evidence="2">The sequence shown here is derived from an EMBL/GenBank/DDBJ whole genome shotgun (WGS) entry which is preliminary data.</text>
</comment>
<dbReference type="EMBL" id="ACIJ02000013">
    <property type="protein sequence ID" value="EEX72569.1"/>
    <property type="molecule type" value="Genomic_DNA"/>
</dbReference>
<evidence type="ECO:0000313" key="2">
    <source>
        <dbReference type="EMBL" id="EEX72569.1"/>
    </source>
</evidence>
<gene>
    <name evidence="2" type="ORF">GCWU000325_00511</name>
</gene>